<name>A0A3R9ZCU6_9CORY</name>
<feature type="transmembrane region" description="Helical" evidence="1">
    <location>
        <begin position="429"/>
        <end position="450"/>
    </location>
</feature>
<dbReference type="EMBL" id="RXHJ01000014">
    <property type="protein sequence ID" value="RSZ61950.1"/>
    <property type="molecule type" value="Genomic_DNA"/>
</dbReference>
<feature type="transmembrane region" description="Helical" evidence="1">
    <location>
        <begin position="232"/>
        <end position="252"/>
    </location>
</feature>
<dbReference type="RefSeq" id="WP_126121338.1">
    <property type="nucleotide sequence ID" value="NZ_RXHJ01000014.1"/>
</dbReference>
<feature type="transmembrane region" description="Helical" evidence="1">
    <location>
        <begin position="115"/>
        <end position="142"/>
    </location>
</feature>
<dbReference type="Proteomes" id="UP000274907">
    <property type="component" value="Unassembled WGS sequence"/>
</dbReference>
<comment type="caution">
    <text evidence="2">The sequence shown here is derived from an EMBL/GenBank/DDBJ whole genome shotgun (WGS) entry which is preliminary data.</text>
</comment>
<gene>
    <name evidence="2" type="ORF">EAH68_10775</name>
</gene>
<evidence type="ECO:0000313" key="2">
    <source>
        <dbReference type="EMBL" id="RSZ61950.1"/>
    </source>
</evidence>
<feature type="transmembrane region" description="Helical" evidence="1">
    <location>
        <begin position="185"/>
        <end position="204"/>
    </location>
</feature>
<accession>A0A3R9ZCU6</accession>
<sequence length="524" mass="56387">MIRLNFRLRRNFLIIWSVCLWAFLAIFPPAYENYYPTPADRTAFLTGIQQNAGMTAIWGPLETPASLGQIVMWEAGSLLSILASVMSVLMMVGLHRKEEHQGQMELRLSTGINRMAPAAAALLTTAVTSLIVGAGSGVALAVSGLYVDEMPLQGAVVAGATFALVMFGSALLAQLVLLFVDNPAALTRVGLMTIAASVIVRATADSQRIEWLNWLSPLGWKTLVRPFVHDDWAALAAIAAMCLLGSAAALFAERHREYGQALFRLPVLPQRRVRRVRGPAHLSMVLNRGTIVAWTLVVAALAAFFIAITGSLSEWMEAEENIGQIFKDIFDTGDMKTEFITYVAKLCGILVATMGIQAIVTYRSGEIDRTVDLQRSTGIRRWVPLGSAALIGWIAVLSGTTATMAGGVYGLWSQESTTAGDYDNLLLAAWSQLGPALLLTAVAVALVGLLPRLAHFAWAPVITAAVLTLFGPILNAPQWLIDLSPFEYGVTVESGSWAVHLGMGVVAVVLTGLGLLGARQREIY</sequence>
<dbReference type="OrthoDB" id="2014935at2"/>
<protein>
    <recommendedName>
        <fullName evidence="4">ABC transporter permease</fullName>
    </recommendedName>
</protein>
<feature type="transmembrane region" description="Helical" evidence="1">
    <location>
        <begin position="457"/>
        <end position="477"/>
    </location>
</feature>
<proteinExistence type="predicted"/>
<feature type="transmembrane region" description="Helical" evidence="1">
    <location>
        <begin position="339"/>
        <end position="362"/>
    </location>
</feature>
<keyword evidence="1" id="KW-1133">Transmembrane helix</keyword>
<organism evidence="2 3">
    <name type="scientific">Corynebacterium hylobatis</name>
    <dbReference type="NCBI Taxonomy" id="1859290"/>
    <lineage>
        <taxon>Bacteria</taxon>
        <taxon>Bacillati</taxon>
        <taxon>Actinomycetota</taxon>
        <taxon>Actinomycetes</taxon>
        <taxon>Mycobacteriales</taxon>
        <taxon>Corynebacteriaceae</taxon>
        <taxon>Corynebacterium</taxon>
    </lineage>
</organism>
<reference evidence="2 3" key="1">
    <citation type="submission" date="2018-12" db="EMBL/GenBank/DDBJ databases">
        <title>YIM 101343 draft genome.</title>
        <authorList>
            <person name="Chen X."/>
        </authorList>
    </citation>
    <scope>NUCLEOTIDE SEQUENCE [LARGE SCALE GENOMIC DNA]</scope>
    <source>
        <strain evidence="2 3">YIM 101343</strain>
    </source>
</reference>
<dbReference type="AlphaFoldDB" id="A0A3R9ZCU6"/>
<evidence type="ECO:0000313" key="3">
    <source>
        <dbReference type="Proteomes" id="UP000274907"/>
    </source>
</evidence>
<feature type="transmembrane region" description="Helical" evidence="1">
    <location>
        <begin position="291"/>
        <end position="312"/>
    </location>
</feature>
<feature type="transmembrane region" description="Helical" evidence="1">
    <location>
        <begin position="70"/>
        <end position="94"/>
    </location>
</feature>
<feature type="transmembrane region" description="Helical" evidence="1">
    <location>
        <begin position="154"/>
        <end position="178"/>
    </location>
</feature>
<feature type="transmembrane region" description="Helical" evidence="1">
    <location>
        <begin position="12"/>
        <end position="31"/>
    </location>
</feature>
<feature type="transmembrane region" description="Helical" evidence="1">
    <location>
        <begin position="497"/>
        <end position="518"/>
    </location>
</feature>
<evidence type="ECO:0008006" key="4">
    <source>
        <dbReference type="Google" id="ProtNLM"/>
    </source>
</evidence>
<feature type="transmembrane region" description="Helical" evidence="1">
    <location>
        <begin position="382"/>
        <end position="409"/>
    </location>
</feature>
<keyword evidence="1" id="KW-0472">Membrane</keyword>
<evidence type="ECO:0000256" key="1">
    <source>
        <dbReference type="SAM" id="Phobius"/>
    </source>
</evidence>
<keyword evidence="3" id="KW-1185">Reference proteome</keyword>
<keyword evidence="1" id="KW-0812">Transmembrane</keyword>